<dbReference type="PANTHER" id="PTHR31672">
    <property type="entry name" value="BNACNNG10540D PROTEIN"/>
    <property type="match status" value="1"/>
</dbReference>
<dbReference type="SMART" id="SM00256">
    <property type="entry name" value="FBOX"/>
    <property type="match status" value="1"/>
</dbReference>
<dbReference type="EMBL" id="JBJKTR010000009">
    <property type="protein sequence ID" value="KAL3359956.1"/>
    <property type="molecule type" value="Genomic_DNA"/>
</dbReference>
<dbReference type="CDD" id="cd22157">
    <property type="entry name" value="F-box_AtFBW1-like"/>
    <property type="match status" value="1"/>
</dbReference>
<dbReference type="AlphaFoldDB" id="A0ABD2TV19"/>
<proteinExistence type="predicted"/>
<dbReference type="NCBIfam" id="TIGR01640">
    <property type="entry name" value="F_box_assoc_1"/>
    <property type="match status" value="1"/>
</dbReference>
<dbReference type="InterPro" id="IPR006527">
    <property type="entry name" value="F-box-assoc_dom_typ1"/>
</dbReference>
<comment type="caution">
    <text evidence="2">The sequence shown here is derived from an EMBL/GenBank/DDBJ whole genome shotgun (WGS) entry which is preliminary data.</text>
</comment>
<dbReference type="SUPFAM" id="SSF81383">
    <property type="entry name" value="F-box domain"/>
    <property type="match status" value="1"/>
</dbReference>
<dbReference type="Pfam" id="PF07734">
    <property type="entry name" value="FBA_1"/>
    <property type="match status" value="1"/>
</dbReference>
<dbReference type="InterPro" id="IPR001810">
    <property type="entry name" value="F-box_dom"/>
</dbReference>
<evidence type="ECO:0000313" key="3">
    <source>
        <dbReference type="Proteomes" id="UP001627284"/>
    </source>
</evidence>
<organism evidence="2 3">
    <name type="scientific">Solanum stoloniferum</name>
    <dbReference type="NCBI Taxonomy" id="62892"/>
    <lineage>
        <taxon>Eukaryota</taxon>
        <taxon>Viridiplantae</taxon>
        <taxon>Streptophyta</taxon>
        <taxon>Embryophyta</taxon>
        <taxon>Tracheophyta</taxon>
        <taxon>Spermatophyta</taxon>
        <taxon>Magnoliopsida</taxon>
        <taxon>eudicotyledons</taxon>
        <taxon>Gunneridae</taxon>
        <taxon>Pentapetalae</taxon>
        <taxon>asterids</taxon>
        <taxon>lamiids</taxon>
        <taxon>Solanales</taxon>
        <taxon>Solanaceae</taxon>
        <taxon>Solanoideae</taxon>
        <taxon>Solaneae</taxon>
        <taxon>Solanum</taxon>
    </lineage>
</organism>
<gene>
    <name evidence="2" type="ORF">AABB24_016455</name>
</gene>
<protein>
    <recommendedName>
        <fullName evidence="1">F-box domain-containing protein</fullName>
    </recommendedName>
</protein>
<dbReference type="Pfam" id="PF00646">
    <property type="entry name" value="F-box"/>
    <property type="match status" value="1"/>
</dbReference>
<dbReference type="InterPro" id="IPR017451">
    <property type="entry name" value="F-box-assoc_interact_dom"/>
</dbReference>
<dbReference type="InterPro" id="IPR050796">
    <property type="entry name" value="SCF_F-box_component"/>
</dbReference>
<sequence>MKITSDKPNMINSTQKVLKKIDSESSTTTSRSTNFPTCIELQKVHYPNTSPYLSFLSPLPHLQSRSVFASMETQNQLAETKIPQELLQFSCLPDEIIIEILLRLPVKSLLKFRCVSKSWLSLLSTPYFINTQIKFSVKKSKNVNLRLVIVASVSGLMGKMCSVYSLDYENSSVNVDKIDYPLKTPFRSAKFLGSCNGLICLTPMSFKLMIWNPVTGKHKEFQDSFVQCAVNCYIRYGFGYDHVNDDYKMVKIFSFPRNEGKYENKVKIYSLKDDSWKMGEGFGSGYVNAQTGMCLNGYLHWEVNHCHDSGGGGGSGACSEIMTLDLAMETYGVMALPSCGNGSTSWSLSVLNGCLVACCNYEPDRTDMWVMKEYGVEESWTKLVSNLTAPPGRLGYVSPLSVSENGGEVLVRLGTNISLYNARNASHESLDIHSLGYCLQVQAITYNESLASPNVGDT</sequence>
<dbReference type="Proteomes" id="UP001627284">
    <property type="component" value="Unassembled WGS sequence"/>
</dbReference>
<feature type="domain" description="F-box" evidence="1">
    <location>
        <begin position="86"/>
        <end position="131"/>
    </location>
</feature>
<dbReference type="PROSITE" id="PS50181">
    <property type="entry name" value="FBOX"/>
    <property type="match status" value="1"/>
</dbReference>
<keyword evidence="3" id="KW-1185">Reference proteome</keyword>
<dbReference type="Gene3D" id="1.20.1280.50">
    <property type="match status" value="1"/>
</dbReference>
<dbReference type="PANTHER" id="PTHR31672:SF13">
    <property type="entry name" value="F-BOX PROTEIN CPR30-LIKE"/>
    <property type="match status" value="1"/>
</dbReference>
<evidence type="ECO:0000313" key="2">
    <source>
        <dbReference type="EMBL" id="KAL3359956.1"/>
    </source>
</evidence>
<reference evidence="2 3" key="1">
    <citation type="submission" date="2024-05" db="EMBL/GenBank/DDBJ databases">
        <title>De novo assembly of an allotetraploid wild potato.</title>
        <authorList>
            <person name="Hosaka A.J."/>
        </authorList>
    </citation>
    <scope>NUCLEOTIDE SEQUENCE [LARGE SCALE GENOMIC DNA]</scope>
    <source>
        <tissue evidence="2">Young leaves</tissue>
    </source>
</reference>
<name>A0ABD2TV19_9SOLN</name>
<dbReference type="InterPro" id="IPR036047">
    <property type="entry name" value="F-box-like_dom_sf"/>
</dbReference>
<accession>A0ABD2TV19</accession>
<evidence type="ECO:0000259" key="1">
    <source>
        <dbReference type="PROSITE" id="PS50181"/>
    </source>
</evidence>